<evidence type="ECO:0000313" key="2">
    <source>
        <dbReference type="EMBL" id="KAK0724030.1"/>
    </source>
</evidence>
<organism evidence="2 3">
    <name type="scientific">Apiosordaria backusii</name>
    <dbReference type="NCBI Taxonomy" id="314023"/>
    <lineage>
        <taxon>Eukaryota</taxon>
        <taxon>Fungi</taxon>
        <taxon>Dikarya</taxon>
        <taxon>Ascomycota</taxon>
        <taxon>Pezizomycotina</taxon>
        <taxon>Sordariomycetes</taxon>
        <taxon>Sordariomycetidae</taxon>
        <taxon>Sordariales</taxon>
        <taxon>Lasiosphaeriaceae</taxon>
        <taxon>Apiosordaria</taxon>
    </lineage>
</organism>
<proteinExistence type="predicted"/>
<reference evidence="2" key="1">
    <citation type="submission" date="2023-06" db="EMBL/GenBank/DDBJ databases">
        <title>Genome-scale phylogeny and comparative genomics of the fungal order Sordariales.</title>
        <authorList>
            <consortium name="Lawrence Berkeley National Laboratory"/>
            <person name="Hensen N."/>
            <person name="Bonometti L."/>
            <person name="Westerberg I."/>
            <person name="Brannstrom I.O."/>
            <person name="Guillou S."/>
            <person name="Cros-Aarteil S."/>
            <person name="Calhoun S."/>
            <person name="Haridas S."/>
            <person name="Kuo A."/>
            <person name="Mondo S."/>
            <person name="Pangilinan J."/>
            <person name="Riley R."/>
            <person name="Labutti K."/>
            <person name="Andreopoulos B."/>
            <person name="Lipzen A."/>
            <person name="Chen C."/>
            <person name="Yanf M."/>
            <person name="Daum C."/>
            <person name="Ng V."/>
            <person name="Clum A."/>
            <person name="Steindorff A."/>
            <person name="Ohm R."/>
            <person name="Martin F."/>
            <person name="Silar P."/>
            <person name="Natvig D."/>
            <person name="Lalanne C."/>
            <person name="Gautier V."/>
            <person name="Ament-Velasquez S.L."/>
            <person name="Kruys A."/>
            <person name="Hutchinson M.I."/>
            <person name="Powell A.J."/>
            <person name="Barry K."/>
            <person name="Miller A.N."/>
            <person name="Grigoriev I.V."/>
            <person name="Debuchy R."/>
            <person name="Gladieux P."/>
            <person name="Thoren M.H."/>
            <person name="Johannesson H."/>
        </authorList>
    </citation>
    <scope>NUCLEOTIDE SEQUENCE</scope>
    <source>
        <strain evidence="2">CBS 540.89</strain>
    </source>
</reference>
<dbReference type="AlphaFoldDB" id="A0AA40AXU8"/>
<name>A0AA40AXU8_9PEZI</name>
<evidence type="ECO:0000256" key="1">
    <source>
        <dbReference type="SAM" id="MobiDB-lite"/>
    </source>
</evidence>
<dbReference type="EMBL" id="JAUKTV010000011">
    <property type="protein sequence ID" value="KAK0724030.1"/>
    <property type="molecule type" value="Genomic_DNA"/>
</dbReference>
<comment type="caution">
    <text evidence="2">The sequence shown here is derived from an EMBL/GenBank/DDBJ whole genome shotgun (WGS) entry which is preliminary data.</text>
</comment>
<feature type="region of interest" description="Disordered" evidence="1">
    <location>
        <begin position="172"/>
        <end position="194"/>
    </location>
</feature>
<protein>
    <submittedName>
        <fullName evidence="2">Uncharacterized protein</fullName>
    </submittedName>
</protein>
<keyword evidence="3" id="KW-1185">Reference proteome</keyword>
<gene>
    <name evidence="2" type="ORF">B0T21DRAFT_48572</name>
</gene>
<sequence>MDTSERQAHLAAKLQTISKKITDIDESTKILGGAFRELIETPKASLHAMNHTAILRTLRPAIVDKRFEEIRDPGADSFAWSFQELASHDHELHRCSVSGDFRMWLRGGLRRQVDVDQVSRNPRHNSRSLGLDRHILQVKRSRFCPHFISGSQGLRSKRQYVTCDEAFSTTSSKRTQGWQRRSSPSTGLQRDTIP</sequence>
<dbReference type="Proteomes" id="UP001172159">
    <property type="component" value="Unassembled WGS sequence"/>
</dbReference>
<accession>A0AA40AXU8</accession>
<evidence type="ECO:0000313" key="3">
    <source>
        <dbReference type="Proteomes" id="UP001172159"/>
    </source>
</evidence>